<dbReference type="AlphaFoldDB" id="A0A9P6II39"/>
<evidence type="ECO:0000256" key="1">
    <source>
        <dbReference type="SAM" id="SignalP"/>
    </source>
</evidence>
<sequence length="153" mass="16350">MAPISLCGLILTASVAVLATFTAAAPVPTSNPDSGSDPCTVLGSKTQGISYDEVAACYQYIPYDATVAASTLKTVHTLFDEYYVFRDSALTPNLAHPFTSGPVDILDELNKIGQTEYQNSLNDAHTVYAVNCYAAYIFAQPLTLYAPVIEGQQ</sequence>
<feature type="chain" id="PRO_5040355210" evidence="1">
    <location>
        <begin position="25"/>
        <end position="153"/>
    </location>
</feature>
<keyword evidence="1" id="KW-0732">Signal</keyword>
<name>A0A9P6II39_9FUNG</name>
<keyword evidence="3" id="KW-1185">Reference proteome</keyword>
<dbReference type="OrthoDB" id="2406883at2759"/>
<feature type="non-terminal residue" evidence="2">
    <location>
        <position position="153"/>
    </location>
</feature>
<accession>A0A9P6II39</accession>
<evidence type="ECO:0000313" key="3">
    <source>
        <dbReference type="Proteomes" id="UP000749646"/>
    </source>
</evidence>
<proteinExistence type="predicted"/>
<evidence type="ECO:0000313" key="2">
    <source>
        <dbReference type="EMBL" id="KAF9923163.1"/>
    </source>
</evidence>
<organism evidence="2 3">
    <name type="scientific">Modicella reniformis</name>
    <dbReference type="NCBI Taxonomy" id="1440133"/>
    <lineage>
        <taxon>Eukaryota</taxon>
        <taxon>Fungi</taxon>
        <taxon>Fungi incertae sedis</taxon>
        <taxon>Mucoromycota</taxon>
        <taxon>Mortierellomycotina</taxon>
        <taxon>Mortierellomycetes</taxon>
        <taxon>Mortierellales</taxon>
        <taxon>Mortierellaceae</taxon>
        <taxon>Modicella</taxon>
    </lineage>
</organism>
<protein>
    <submittedName>
        <fullName evidence="2">Uncharacterized protein</fullName>
    </submittedName>
</protein>
<gene>
    <name evidence="2" type="ORF">BGZ65_009080</name>
</gene>
<reference evidence="2" key="1">
    <citation type="journal article" date="2020" name="Fungal Divers.">
        <title>Resolving the Mortierellaceae phylogeny through synthesis of multi-gene phylogenetics and phylogenomics.</title>
        <authorList>
            <person name="Vandepol N."/>
            <person name="Liber J."/>
            <person name="Desiro A."/>
            <person name="Na H."/>
            <person name="Kennedy M."/>
            <person name="Barry K."/>
            <person name="Grigoriev I.V."/>
            <person name="Miller A.N."/>
            <person name="O'Donnell K."/>
            <person name="Stajich J.E."/>
            <person name="Bonito G."/>
        </authorList>
    </citation>
    <scope>NUCLEOTIDE SEQUENCE</scope>
    <source>
        <strain evidence="2">MES-2147</strain>
    </source>
</reference>
<comment type="caution">
    <text evidence="2">The sequence shown here is derived from an EMBL/GenBank/DDBJ whole genome shotgun (WGS) entry which is preliminary data.</text>
</comment>
<feature type="signal peptide" evidence="1">
    <location>
        <begin position="1"/>
        <end position="24"/>
    </location>
</feature>
<dbReference type="EMBL" id="JAAAHW010010745">
    <property type="protein sequence ID" value="KAF9923163.1"/>
    <property type="molecule type" value="Genomic_DNA"/>
</dbReference>
<dbReference type="Proteomes" id="UP000749646">
    <property type="component" value="Unassembled WGS sequence"/>
</dbReference>